<dbReference type="AlphaFoldDB" id="W0AMT4"/>
<evidence type="ECO:0000259" key="2">
    <source>
        <dbReference type="PROSITE" id="PS51740"/>
    </source>
</evidence>
<dbReference type="NCBIfam" id="TIGR01439">
    <property type="entry name" value="lp_hng_hel_AbrB"/>
    <property type="match status" value="1"/>
</dbReference>
<dbReference type="GO" id="GO:0003677">
    <property type="term" value="F:DNA binding"/>
    <property type="evidence" value="ECO:0007669"/>
    <property type="project" value="UniProtKB-UniRule"/>
</dbReference>
<evidence type="ECO:0000313" key="4">
    <source>
        <dbReference type="Proteomes" id="UP000018851"/>
    </source>
</evidence>
<dbReference type="KEGG" id="ssan:NX02_26980"/>
<dbReference type="RefSeq" id="WP_025295080.1">
    <property type="nucleotide sequence ID" value="NZ_CP006644.1"/>
</dbReference>
<dbReference type="InterPro" id="IPR037914">
    <property type="entry name" value="SpoVT-AbrB_sf"/>
</dbReference>
<organism evidence="3 4">
    <name type="scientific">Sphingomonas sanxanigenens DSM 19645 = NX02</name>
    <dbReference type="NCBI Taxonomy" id="1123269"/>
    <lineage>
        <taxon>Bacteria</taxon>
        <taxon>Pseudomonadati</taxon>
        <taxon>Pseudomonadota</taxon>
        <taxon>Alphaproteobacteria</taxon>
        <taxon>Sphingomonadales</taxon>
        <taxon>Sphingomonadaceae</taxon>
        <taxon>Sphingomonas</taxon>
    </lineage>
</organism>
<dbReference type="EMBL" id="CP006644">
    <property type="protein sequence ID" value="AHE56985.1"/>
    <property type="molecule type" value="Genomic_DNA"/>
</dbReference>
<reference evidence="3 4" key="1">
    <citation type="submission" date="2013-07" db="EMBL/GenBank/DDBJ databases">
        <title>Completed genome of Sphingomonas sanxanigenens NX02.</title>
        <authorList>
            <person name="Ma T."/>
            <person name="Huang H."/>
            <person name="Wu M."/>
            <person name="Li X."/>
            <person name="Li G."/>
        </authorList>
    </citation>
    <scope>NUCLEOTIDE SEQUENCE [LARGE SCALE GENOMIC DNA]</scope>
    <source>
        <strain evidence="3 4">NX02</strain>
    </source>
</reference>
<accession>W0AMT4</accession>
<dbReference type="InterPro" id="IPR007159">
    <property type="entry name" value="SpoVT-AbrB_dom"/>
</dbReference>
<sequence length="86" mass="9576">MNAFTKLSSKGQVVIPKEIRDALRLSPGETLSVSRQGRRIVLEVADEQAPRISYDEFKRLVPAYAGVPVSIEAMRDLGAAFDDWKN</sequence>
<protein>
    <recommendedName>
        <fullName evidence="2">SpoVT-AbrB domain-containing protein</fullName>
    </recommendedName>
</protein>
<name>W0AMT4_9SPHN</name>
<dbReference type="PATRIC" id="fig|1123269.5.peg.5292"/>
<dbReference type="SUPFAM" id="SSF89447">
    <property type="entry name" value="AbrB/MazE/MraZ-like"/>
    <property type="match status" value="1"/>
</dbReference>
<dbReference type="PROSITE" id="PS51740">
    <property type="entry name" value="SPOVT_ABRB"/>
    <property type="match status" value="1"/>
</dbReference>
<dbReference type="Proteomes" id="UP000018851">
    <property type="component" value="Chromosome"/>
</dbReference>
<dbReference type="HOGENOM" id="CLU_2496323_0_0_5"/>
<proteinExistence type="predicted"/>
<keyword evidence="4" id="KW-1185">Reference proteome</keyword>
<dbReference type="SMART" id="SM00966">
    <property type="entry name" value="SpoVT_AbrB"/>
    <property type="match status" value="1"/>
</dbReference>
<evidence type="ECO:0000256" key="1">
    <source>
        <dbReference type="PROSITE-ProRule" id="PRU01076"/>
    </source>
</evidence>
<evidence type="ECO:0000313" key="3">
    <source>
        <dbReference type="EMBL" id="AHE56985.1"/>
    </source>
</evidence>
<gene>
    <name evidence="3" type="ORF">NX02_26980</name>
</gene>
<keyword evidence="1" id="KW-0238">DNA-binding</keyword>
<dbReference type="eggNOG" id="ENOG5031CD8">
    <property type="taxonomic scope" value="Bacteria"/>
</dbReference>
<dbReference type="OrthoDB" id="7160352at2"/>
<dbReference type="Pfam" id="PF04014">
    <property type="entry name" value="MazE_antitoxin"/>
    <property type="match status" value="1"/>
</dbReference>
<dbReference type="STRING" id="1123269.NX02_26980"/>
<dbReference type="Gene3D" id="2.10.260.10">
    <property type="match status" value="1"/>
</dbReference>
<feature type="domain" description="SpoVT-AbrB" evidence="2">
    <location>
        <begin position="2"/>
        <end position="47"/>
    </location>
</feature>